<dbReference type="InterPro" id="IPR025963">
    <property type="entry name" value="FLgD_Tudor"/>
</dbReference>
<dbReference type="EMBL" id="CP011797">
    <property type="protein sequence ID" value="ATX77268.1"/>
    <property type="molecule type" value="Genomic_DNA"/>
</dbReference>
<keyword evidence="9" id="KW-1185">Reference proteome</keyword>
<dbReference type="OrthoDB" id="9785233at2"/>
<proteinExistence type="inferred from homology"/>
<evidence type="ECO:0000256" key="3">
    <source>
        <dbReference type="ARBA" id="ARBA00022795"/>
    </source>
</evidence>
<comment type="function">
    <text evidence="4 5">Required for flagellar hook formation. May act as a scaffolding protein.</text>
</comment>
<dbReference type="RefSeq" id="WP_100257540.1">
    <property type="nucleotide sequence ID" value="NZ_CP011797.1"/>
</dbReference>
<comment type="similarity">
    <text evidence="1 5">Belongs to the FlgD family.</text>
</comment>
<dbReference type="Gene3D" id="2.30.30.910">
    <property type="match status" value="1"/>
</dbReference>
<dbReference type="GO" id="GO:0044781">
    <property type="term" value="P:bacterial-type flagellum organization"/>
    <property type="evidence" value="ECO:0007669"/>
    <property type="project" value="UniProtKB-UniRule"/>
</dbReference>
<evidence type="ECO:0000256" key="1">
    <source>
        <dbReference type="ARBA" id="ARBA00010577"/>
    </source>
</evidence>
<evidence type="ECO:0000313" key="9">
    <source>
        <dbReference type="Proteomes" id="UP000229757"/>
    </source>
</evidence>
<name>A0A2K8KRB3_9GAMM</name>
<keyword evidence="8" id="KW-0282">Flagellum</keyword>
<dbReference type="KEGG" id="rfo:REIFOR_02134"/>
<feature type="domain" description="FlgD/Vpr Ig-like" evidence="6">
    <location>
        <begin position="120"/>
        <end position="161"/>
    </location>
</feature>
<accession>A0A2K8KRB3</accession>
<keyword evidence="8" id="KW-0969">Cilium</keyword>
<evidence type="ECO:0000256" key="5">
    <source>
        <dbReference type="RuleBase" id="RU362076"/>
    </source>
</evidence>
<keyword evidence="3 5" id="KW-1005">Bacterial flagellum biogenesis</keyword>
<dbReference type="Pfam" id="PF03963">
    <property type="entry name" value="FlgD"/>
    <property type="match status" value="1"/>
</dbReference>
<evidence type="ECO:0000259" key="6">
    <source>
        <dbReference type="Pfam" id="PF13860"/>
    </source>
</evidence>
<reference evidence="8 9" key="1">
    <citation type="journal article" date="2017" name="Environ. Microbiol.">
        <title>Genomic and physiological analyses of 'Reinekea forsetii' reveal a versatile opportunistic lifestyle during spring algae blooms.</title>
        <authorList>
            <person name="Avci B."/>
            <person name="Hahnke R.L."/>
            <person name="Chafee M."/>
            <person name="Fischer T."/>
            <person name="Gruber-Vodicka H."/>
            <person name="Tegetmeyer H.E."/>
            <person name="Harder J."/>
            <person name="Fuchs B.M."/>
            <person name="Amann R.I."/>
            <person name="Teeling H."/>
        </authorList>
    </citation>
    <scope>NUCLEOTIDE SEQUENCE [LARGE SCALE GENOMIC DNA]</scope>
    <source>
        <strain evidence="8 9">Hel1_31_D35</strain>
    </source>
</reference>
<gene>
    <name evidence="8" type="primary">flgD</name>
    <name evidence="8" type="ORF">REIFOR_02134</name>
</gene>
<dbReference type="AlphaFoldDB" id="A0A2K8KRB3"/>
<evidence type="ECO:0000256" key="4">
    <source>
        <dbReference type="ARBA" id="ARBA00024746"/>
    </source>
</evidence>
<evidence type="ECO:0000259" key="7">
    <source>
        <dbReference type="Pfam" id="PF13861"/>
    </source>
</evidence>
<dbReference type="InterPro" id="IPR005648">
    <property type="entry name" value="FlgD"/>
</dbReference>
<dbReference type="Pfam" id="PF13861">
    <property type="entry name" value="FLgD_tudor"/>
    <property type="match status" value="1"/>
</dbReference>
<dbReference type="InterPro" id="IPR025965">
    <property type="entry name" value="FlgD/Vpr_Ig-like"/>
</dbReference>
<organism evidence="8 9">
    <name type="scientific">Reinekea forsetii</name>
    <dbReference type="NCBI Taxonomy" id="1336806"/>
    <lineage>
        <taxon>Bacteria</taxon>
        <taxon>Pseudomonadati</taxon>
        <taxon>Pseudomonadota</taxon>
        <taxon>Gammaproteobacteria</taxon>
        <taxon>Oceanospirillales</taxon>
        <taxon>Saccharospirillaceae</taxon>
        <taxon>Reinekea</taxon>
    </lineage>
</organism>
<evidence type="ECO:0000256" key="2">
    <source>
        <dbReference type="ARBA" id="ARBA00016013"/>
    </source>
</evidence>
<protein>
    <recommendedName>
        <fullName evidence="2 5">Basal-body rod modification protein FlgD</fullName>
    </recommendedName>
</protein>
<dbReference type="Gene3D" id="2.60.40.4070">
    <property type="match status" value="1"/>
</dbReference>
<sequence length="248" mass="26475">MADITGVNNALSQYDITAKNPTSAKTNELGKTEFLELMIAQLNNQNPLEPQDDAAFIAELAQFSTVEGIQSMSDGFGDLAASYKSSQALQASSLVGGAVTVSGNDGSDLRIGELVFGITELEAGTEGLHLQIEDQFGQIVEDVELGYQPSGPMNFKWDGANLEVNGELADIDYSKFGVDESGNIIPHNEGEYTFRVLGDLSGLQQSFETNISRRVESVTILASNDIQLNLAGGGTASLDQIKQINAVY</sequence>
<dbReference type="Pfam" id="PF13860">
    <property type="entry name" value="FlgD_ig"/>
    <property type="match status" value="1"/>
</dbReference>
<evidence type="ECO:0000313" key="8">
    <source>
        <dbReference type="EMBL" id="ATX77268.1"/>
    </source>
</evidence>
<dbReference type="Proteomes" id="UP000229757">
    <property type="component" value="Chromosome"/>
</dbReference>
<feature type="domain" description="FlgD Tudor-like" evidence="7">
    <location>
        <begin position="86"/>
        <end position="242"/>
    </location>
</feature>
<keyword evidence="8" id="KW-0966">Cell projection</keyword>